<comment type="caution">
    <text evidence="1">The sequence shown here is derived from an EMBL/GenBank/DDBJ whole genome shotgun (WGS) entry which is preliminary data.</text>
</comment>
<keyword evidence="2" id="KW-1185">Reference proteome</keyword>
<evidence type="ECO:0000313" key="1">
    <source>
        <dbReference type="EMBL" id="KAJ0043431.1"/>
    </source>
</evidence>
<dbReference type="EMBL" id="CM047739">
    <property type="protein sequence ID" value="KAJ0043431.1"/>
    <property type="molecule type" value="Genomic_DNA"/>
</dbReference>
<evidence type="ECO:0000313" key="2">
    <source>
        <dbReference type="Proteomes" id="UP001163603"/>
    </source>
</evidence>
<name>A0ACC0YYC9_9ROSI</name>
<sequence length="122" mass="13435">MVVTEKCDVYSFGVVALETLMGGHPGELLSLLSSSSSQNIMLIDVLDPRLPPPLDEIVVQDIGLISRITFACLCSKPKSRPSMHMVSREFLGPKTALAKPFHEISISELRNQEMYAIEECEG</sequence>
<dbReference type="Proteomes" id="UP001163603">
    <property type="component" value="Chromosome 4"/>
</dbReference>
<protein>
    <submittedName>
        <fullName evidence="1">Uncharacterized protein</fullName>
    </submittedName>
</protein>
<organism evidence="1 2">
    <name type="scientific">Pistacia integerrima</name>
    <dbReference type="NCBI Taxonomy" id="434235"/>
    <lineage>
        <taxon>Eukaryota</taxon>
        <taxon>Viridiplantae</taxon>
        <taxon>Streptophyta</taxon>
        <taxon>Embryophyta</taxon>
        <taxon>Tracheophyta</taxon>
        <taxon>Spermatophyta</taxon>
        <taxon>Magnoliopsida</taxon>
        <taxon>eudicotyledons</taxon>
        <taxon>Gunneridae</taxon>
        <taxon>Pentapetalae</taxon>
        <taxon>rosids</taxon>
        <taxon>malvids</taxon>
        <taxon>Sapindales</taxon>
        <taxon>Anacardiaceae</taxon>
        <taxon>Pistacia</taxon>
    </lineage>
</organism>
<accession>A0ACC0YYC9</accession>
<reference evidence="2" key="1">
    <citation type="journal article" date="2023" name="G3 (Bethesda)">
        <title>Genome assembly and association tests identify interacting loci associated with vigor, precocity, and sex in interspecific pistachio rootstocks.</title>
        <authorList>
            <person name="Palmer W."/>
            <person name="Jacygrad E."/>
            <person name="Sagayaradj S."/>
            <person name="Cavanaugh K."/>
            <person name="Han R."/>
            <person name="Bertier L."/>
            <person name="Beede B."/>
            <person name="Kafkas S."/>
            <person name="Golino D."/>
            <person name="Preece J."/>
            <person name="Michelmore R."/>
        </authorList>
    </citation>
    <scope>NUCLEOTIDE SEQUENCE [LARGE SCALE GENOMIC DNA]</scope>
</reference>
<gene>
    <name evidence="1" type="ORF">Pint_19264</name>
</gene>
<proteinExistence type="predicted"/>